<name>A0A8J3PLL4_9ACTN</name>
<comment type="caution">
    <text evidence="1">The sequence shown here is derived from an EMBL/GenBank/DDBJ whole genome shotgun (WGS) entry which is preliminary data.</text>
</comment>
<dbReference type="AlphaFoldDB" id="A0A8J3PLL4"/>
<reference evidence="1" key="1">
    <citation type="submission" date="2021-01" db="EMBL/GenBank/DDBJ databases">
        <title>Whole genome shotgun sequence of Planosporangium flavigriseum NBRC 105377.</title>
        <authorList>
            <person name="Komaki H."/>
            <person name="Tamura T."/>
        </authorList>
    </citation>
    <scope>NUCLEOTIDE SEQUENCE</scope>
    <source>
        <strain evidence="1">NBRC 105377</strain>
    </source>
</reference>
<keyword evidence="2" id="KW-1185">Reference proteome</keyword>
<protein>
    <submittedName>
        <fullName evidence="1">Uncharacterized protein</fullName>
    </submittedName>
</protein>
<sequence>MQRTASGRMPLPLPPNTAVCLTCAWLTVSDDDVRADAQAHTSETRHPTIAAIPDPVVRPVLSALGTASRRT</sequence>
<dbReference type="Proteomes" id="UP000653674">
    <property type="component" value="Unassembled WGS sequence"/>
</dbReference>
<organism evidence="1 2">
    <name type="scientific">Planosporangium flavigriseum</name>
    <dbReference type="NCBI Taxonomy" id="373681"/>
    <lineage>
        <taxon>Bacteria</taxon>
        <taxon>Bacillati</taxon>
        <taxon>Actinomycetota</taxon>
        <taxon>Actinomycetes</taxon>
        <taxon>Micromonosporales</taxon>
        <taxon>Micromonosporaceae</taxon>
        <taxon>Planosporangium</taxon>
    </lineage>
</organism>
<evidence type="ECO:0000313" key="2">
    <source>
        <dbReference type="Proteomes" id="UP000653674"/>
    </source>
</evidence>
<proteinExistence type="predicted"/>
<dbReference type="EMBL" id="BONU01000020">
    <property type="protein sequence ID" value="GIG74626.1"/>
    <property type="molecule type" value="Genomic_DNA"/>
</dbReference>
<accession>A0A8J3PLL4</accession>
<evidence type="ECO:0000313" key="1">
    <source>
        <dbReference type="EMBL" id="GIG74626.1"/>
    </source>
</evidence>
<gene>
    <name evidence="1" type="ORF">Pfl04_30300</name>
</gene>